<dbReference type="GO" id="GO:0015889">
    <property type="term" value="P:cobalamin transport"/>
    <property type="evidence" value="ECO:0007669"/>
    <property type="project" value="TreeGrafter"/>
</dbReference>
<protein>
    <submittedName>
        <fullName evidence="16">Vitamin B12 transporter</fullName>
    </submittedName>
</protein>
<evidence type="ECO:0000256" key="8">
    <source>
        <dbReference type="ARBA" id="ARBA00023136"/>
    </source>
</evidence>
<gene>
    <name evidence="16" type="ORF">SAMN05444398_102229</name>
</gene>
<dbReference type="InterPro" id="IPR036942">
    <property type="entry name" value="Beta-barrel_TonB_sf"/>
</dbReference>
<evidence type="ECO:0000256" key="9">
    <source>
        <dbReference type="ARBA" id="ARBA00023237"/>
    </source>
</evidence>
<evidence type="ECO:0000256" key="13">
    <source>
        <dbReference type="SAM" id="SignalP"/>
    </source>
</evidence>
<dbReference type="STRING" id="337701.SAMN05444398_102229"/>
<evidence type="ECO:0000256" key="12">
    <source>
        <dbReference type="SAM" id="MobiDB-lite"/>
    </source>
</evidence>
<dbReference type="Pfam" id="PF07715">
    <property type="entry name" value="Plug"/>
    <property type="match status" value="1"/>
</dbReference>
<comment type="similarity">
    <text evidence="10 11">Belongs to the TonB-dependent receptor family.</text>
</comment>
<dbReference type="SUPFAM" id="SSF56935">
    <property type="entry name" value="Porins"/>
    <property type="match status" value="1"/>
</dbReference>
<evidence type="ECO:0000259" key="14">
    <source>
        <dbReference type="Pfam" id="PF00593"/>
    </source>
</evidence>
<keyword evidence="17" id="KW-1185">Reference proteome</keyword>
<accession>A0A1M7A948</accession>
<evidence type="ECO:0000256" key="10">
    <source>
        <dbReference type="PROSITE-ProRule" id="PRU01360"/>
    </source>
</evidence>
<comment type="subcellular location">
    <subcellularLocation>
        <location evidence="1 10">Cell outer membrane</location>
        <topology evidence="1 10">Multi-pass membrane protein</topology>
    </subcellularLocation>
</comment>
<keyword evidence="6" id="KW-0406">Ion transport</keyword>
<evidence type="ECO:0000256" key="6">
    <source>
        <dbReference type="ARBA" id="ARBA00023065"/>
    </source>
</evidence>
<evidence type="ECO:0000313" key="16">
    <source>
        <dbReference type="EMBL" id="SHL39304.1"/>
    </source>
</evidence>
<keyword evidence="2 10" id="KW-0813">Transport</keyword>
<evidence type="ECO:0000256" key="7">
    <source>
        <dbReference type="ARBA" id="ARBA00023077"/>
    </source>
</evidence>
<evidence type="ECO:0000259" key="15">
    <source>
        <dbReference type="Pfam" id="PF07715"/>
    </source>
</evidence>
<sequence length="663" mass="72038">MAHHLRLGVLATLFLTTAASAQETVELDPIIVSGGLTPVEAKKYGRAATVLTSEDLEARGTQYVADVLRQVPGLSVSRTGSFGGLTQVRLRGHEGNHTLVLIDGVDVAAPNQGEYDFGGLIAADIERIEVIRGPQSALYGSNAIGGVISITTKRAEEPGVSGRFGTEVGSDGTTQLDFALRARGERGELSFSAARRDTGGFDVSQTPGGGGDDDGDENKTYNLTGRLFLSDTVTIGATLRHTDRISDFDTFNFAAPTAAGLVTDSIANAEVQETFGSVFAEADLWGGRMSNRLTLSFADIDRQGRDGTGAKNQDNTGTRRKVAYQGTVALDAATLDAANHTLTFGAEWERLTYRENDPTVVFNPGQLIRQEREQTAYVLEYQGDFGNGLSTQISVRHDDNDKFRDFTTYAAGASYLLPNGTTRLHASYGTGVQNPTLIEQFGFYADFVGNPDLKPEQSEGWDIGVEQQFWDGRGIIDLTYFDETLTDEIGSRFDPVLNASVPVNNTGTSTRKGIEAAARLDVTDRLDLSLAYTWLDASEPVPGLFGGTRDAIEIRRPEHEISLGINYALPNDRTRLRLDATHVAGLYDSDFKTASFISGNPADDFDRVKLKDYTVVNLGFTHDINDRVQLNGRITNLFDENYEELEGYGTQGRTMYLGVSARF</sequence>
<evidence type="ECO:0000256" key="5">
    <source>
        <dbReference type="ARBA" id="ARBA00022729"/>
    </source>
</evidence>
<keyword evidence="5 13" id="KW-0732">Signal</keyword>
<evidence type="ECO:0000256" key="2">
    <source>
        <dbReference type="ARBA" id="ARBA00022448"/>
    </source>
</evidence>
<dbReference type="PANTHER" id="PTHR30069:SF53">
    <property type="entry name" value="COLICIN I RECEPTOR-RELATED"/>
    <property type="match status" value="1"/>
</dbReference>
<dbReference type="CDD" id="cd01347">
    <property type="entry name" value="ligand_gated_channel"/>
    <property type="match status" value="1"/>
</dbReference>
<feature type="domain" description="TonB-dependent receptor plug" evidence="15">
    <location>
        <begin position="44"/>
        <end position="147"/>
    </location>
</feature>
<dbReference type="OrthoDB" id="9760333at2"/>
<dbReference type="Gene3D" id="2.40.170.20">
    <property type="entry name" value="TonB-dependent receptor, beta-barrel domain"/>
    <property type="match status" value="1"/>
</dbReference>
<feature type="region of interest" description="Disordered" evidence="12">
    <location>
        <begin position="196"/>
        <end position="218"/>
    </location>
</feature>
<dbReference type="InterPro" id="IPR012910">
    <property type="entry name" value="Plug_dom"/>
</dbReference>
<evidence type="ECO:0000256" key="11">
    <source>
        <dbReference type="RuleBase" id="RU003357"/>
    </source>
</evidence>
<organism evidence="16 17">
    <name type="scientific">Roseovarius pacificus</name>
    <dbReference type="NCBI Taxonomy" id="337701"/>
    <lineage>
        <taxon>Bacteria</taxon>
        <taxon>Pseudomonadati</taxon>
        <taxon>Pseudomonadota</taxon>
        <taxon>Alphaproteobacteria</taxon>
        <taxon>Rhodobacterales</taxon>
        <taxon>Roseobacteraceae</taxon>
        <taxon>Roseovarius</taxon>
    </lineage>
</organism>
<dbReference type="Pfam" id="PF00593">
    <property type="entry name" value="TonB_dep_Rec_b-barrel"/>
    <property type="match status" value="1"/>
</dbReference>
<feature type="signal peptide" evidence="13">
    <location>
        <begin position="1"/>
        <end position="21"/>
    </location>
</feature>
<proteinExistence type="inferred from homology"/>
<dbReference type="InterPro" id="IPR037066">
    <property type="entry name" value="Plug_dom_sf"/>
</dbReference>
<evidence type="ECO:0000313" key="17">
    <source>
        <dbReference type="Proteomes" id="UP000183974"/>
    </source>
</evidence>
<keyword evidence="7 11" id="KW-0798">TonB box</keyword>
<evidence type="ECO:0000256" key="3">
    <source>
        <dbReference type="ARBA" id="ARBA00022452"/>
    </source>
</evidence>
<dbReference type="AlphaFoldDB" id="A0A1M7A948"/>
<dbReference type="PANTHER" id="PTHR30069">
    <property type="entry name" value="TONB-DEPENDENT OUTER MEMBRANE RECEPTOR"/>
    <property type="match status" value="1"/>
</dbReference>
<name>A0A1M7A948_9RHOB</name>
<keyword evidence="3 10" id="KW-1134">Transmembrane beta strand</keyword>
<dbReference type="GO" id="GO:0006811">
    <property type="term" value="P:monoatomic ion transport"/>
    <property type="evidence" value="ECO:0007669"/>
    <property type="project" value="UniProtKB-KW"/>
</dbReference>
<dbReference type="GO" id="GO:0009279">
    <property type="term" value="C:cell outer membrane"/>
    <property type="evidence" value="ECO:0007669"/>
    <property type="project" value="UniProtKB-SubCell"/>
</dbReference>
<dbReference type="PROSITE" id="PS52016">
    <property type="entry name" value="TONB_DEPENDENT_REC_3"/>
    <property type="match status" value="1"/>
</dbReference>
<dbReference type="EMBL" id="FRBR01000002">
    <property type="protein sequence ID" value="SHL39304.1"/>
    <property type="molecule type" value="Genomic_DNA"/>
</dbReference>
<evidence type="ECO:0000256" key="4">
    <source>
        <dbReference type="ARBA" id="ARBA00022692"/>
    </source>
</evidence>
<keyword evidence="9 10" id="KW-0998">Cell outer membrane</keyword>
<keyword evidence="8 10" id="KW-0472">Membrane</keyword>
<keyword evidence="4 10" id="KW-0812">Transmembrane</keyword>
<dbReference type="InterPro" id="IPR039426">
    <property type="entry name" value="TonB-dep_rcpt-like"/>
</dbReference>
<feature type="chain" id="PRO_5012229546" evidence="13">
    <location>
        <begin position="22"/>
        <end position="663"/>
    </location>
</feature>
<feature type="domain" description="TonB-dependent receptor-like beta-barrel" evidence="14">
    <location>
        <begin position="206"/>
        <end position="637"/>
    </location>
</feature>
<dbReference type="InterPro" id="IPR000531">
    <property type="entry name" value="Beta-barrel_TonB"/>
</dbReference>
<evidence type="ECO:0000256" key="1">
    <source>
        <dbReference type="ARBA" id="ARBA00004571"/>
    </source>
</evidence>
<dbReference type="Proteomes" id="UP000183974">
    <property type="component" value="Unassembled WGS sequence"/>
</dbReference>
<dbReference type="Gene3D" id="2.170.130.10">
    <property type="entry name" value="TonB-dependent receptor, plug domain"/>
    <property type="match status" value="1"/>
</dbReference>
<dbReference type="RefSeq" id="WP_073033927.1">
    <property type="nucleotide sequence ID" value="NZ_BMLR01000002.1"/>
</dbReference>
<reference evidence="16 17" key="1">
    <citation type="submission" date="2016-11" db="EMBL/GenBank/DDBJ databases">
        <authorList>
            <person name="Jaros S."/>
            <person name="Januszkiewicz K."/>
            <person name="Wedrychowicz H."/>
        </authorList>
    </citation>
    <scope>NUCLEOTIDE SEQUENCE [LARGE SCALE GENOMIC DNA]</scope>
    <source>
        <strain evidence="16 17">DSM 29589</strain>
    </source>
</reference>